<reference evidence="2" key="1">
    <citation type="submission" date="2023-04" db="EMBL/GenBank/DDBJ databases">
        <title>Candida boidinii NBRC 10035.</title>
        <authorList>
            <person name="Ichikawa N."/>
            <person name="Sato H."/>
            <person name="Tonouchi N."/>
        </authorList>
    </citation>
    <scope>NUCLEOTIDE SEQUENCE</scope>
    <source>
        <strain evidence="2">NBRC 10035</strain>
    </source>
</reference>
<dbReference type="EMBL" id="BSXN01000729">
    <property type="protein sequence ID" value="GME69627.1"/>
    <property type="molecule type" value="Genomic_DNA"/>
</dbReference>
<feature type="compositionally biased region" description="Polar residues" evidence="1">
    <location>
        <begin position="207"/>
        <end position="226"/>
    </location>
</feature>
<sequence length="272" mass="30549">MPEINYLVEDNEDDFTTGELDTESNASFQEYESGSDDEALGNDDEFQEQNVSQGSFGKPNRLEFANSRELTNFNNKDQIVKSSRMRQSSLALSNNQSLGNELESEKRLSVILQNPNSNSIVIQDKSTKKFELVRLRSVNNNNNNTNSNNNNNNQLSRRNNSVYDGNNDTTESFDTNGVSNSSTNFTNPFETDIVCPHCGFIIPLSTSSTSDPNNHTDSGIPLNSDSTDPHTHNRRSSSMDNSEYDRYTSYNNNNNNNKNCNSINDNNKFLMA</sequence>
<dbReference type="Proteomes" id="UP001165120">
    <property type="component" value="Unassembled WGS sequence"/>
</dbReference>
<feature type="region of interest" description="Disordered" evidence="1">
    <location>
        <begin position="137"/>
        <end position="180"/>
    </location>
</feature>
<feature type="compositionally biased region" description="Polar residues" evidence="1">
    <location>
        <begin position="163"/>
        <end position="180"/>
    </location>
</feature>
<protein>
    <submittedName>
        <fullName evidence="2">Unnamed protein product</fullName>
    </submittedName>
</protein>
<name>A0A9W6SZT4_CANBO</name>
<organism evidence="2 3">
    <name type="scientific">Candida boidinii</name>
    <name type="common">Yeast</name>
    <dbReference type="NCBI Taxonomy" id="5477"/>
    <lineage>
        <taxon>Eukaryota</taxon>
        <taxon>Fungi</taxon>
        <taxon>Dikarya</taxon>
        <taxon>Ascomycota</taxon>
        <taxon>Saccharomycotina</taxon>
        <taxon>Pichiomycetes</taxon>
        <taxon>Pichiales</taxon>
        <taxon>Pichiaceae</taxon>
        <taxon>Ogataea</taxon>
        <taxon>Ogataea/Candida clade</taxon>
    </lineage>
</organism>
<feature type="compositionally biased region" description="Low complexity" evidence="1">
    <location>
        <begin position="251"/>
        <end position="266"/>
    </location>
</feature>
<gene>
    <name evidence="2" type="ORF">Cboi02_000245300</name>
</gene>
<keyword evidence="3" id="KW-1185">Reference proteome</keyword>
<evidence type="ECO:0000313" key="3">
    <source>
        <dbReference type="Proteomes" id="UP001165120"/>
    </source>
</evidence>
<proteinExistence type="predicted"/>
<comment type="caution">
    <text evidence="2">The sequence shown here is derived from an EMBL/GenBank/DDBJ whole genome shotgun (WGS) entry which is preliminary data.</text>
</comment>
<feature type="compositionally biased region" description="Acidic residues" evidence="1">
    <location>
        <begin position="9"/>
        <end position="22"/>
    </location>
</feature>
<feature type="compositionally biased region" description="Polar residues" evidence="1">
    <location>
        <begin position="23"/>
        <end position="32"/>
    </location>
</feature>
<feature type="region of interest" description="Disordered" evidence="1">
    <location>
        <begin position="1"/>
        <end position="42"/>
    </location>
</feature>
<accession>A0A9W6SZT4</accession>
<feature type="region of interest" description="Disordered" evidence="1">
    <location>
        <begin position="207"/>
        <end position="266"/>
    </location>
</feature>
<feature type="compositionally biased region" description="Low complexity" evidence="1">
    <location>
        <begin position="137"/>
        <end position="162"/>
    </location>
</feature>
<evidence type="ECO:0000256" key="1">
    <source>
        <dbReference type="SAM" id="MobiDB-lite"/>
    </source>
</evidence>
<feature type="compositionally biased region" description="Acidic residues" evidence="1">
    <location>
        <begin position="33"/>
        <end position="42"/>
    </location>
</feature>
<dbReference type="AlphaFoldDB" id="A0A9W6SZT4"/>
<evidence type="ECO:0000313" key="2">
    <source>
        <dbReference type="EMBL" id="GME69627.1"/>
    </source>
</evidence>